<dbReference type="AlphaFoldDB" id="A0A9P7VW01"/>
<reference evidence="2" key="1">
    <citation type="submission" date="2020-11" db="EMBL/GenBank/DDBJ databases">
        <title>Adaptations for nitrogen fixation in a non-lichenized fungal sporocarp promotes dispersal by wood-feeding termites.</title>
        <authorList>
            <consortium name="DOE Joint Genome Institute"/>
            <person name="Koch R.A."/>
            <person name="Yoon G."/>
            <person name="Arayal U."/>
            <person name="Lail K."/>
            <person name="Amirebrahimi M."/>
            <person name="Labutti K."/>
            <person name="Lipzen A."/>
            <person name="Riley R."/>
            <person name="Barry K."/>
            <person name="Henrissat B."/>
            <person name="Grigoriev I.V."/>
            <person name="Herr J.R."/>
            <person name="Aime M.C."/>
        </authorList>
    </citation>
    <scope>NUCLEOTIDE SEQUENCE</scope>
    <source>
        <strain evidence="2">MCA 3950</strain>
    </source>
</reference>
<dbReference type="OrthoDB" id="2422840at2759"/>
<name>A0A9P7VW01_9AGAR</name>
<feature type="region of interest" description="Disordered" evidence="1">
    <location>
        <begin position="602"/>
        <end position="631"/>
    </location>
</feature>
<evidence type="ECO:0000313" key="2">
    <source>
        <dbReference type="EMBL" id="KAG7447480.1"/>
    </source>
</evidence>
<dbReference type="Proteomes" id="UP000812287">
    <property type="component" value="Unassembled WGS sequence"/>
</dbReference>
<comment type="caution">
    <text evidence="2">The sequence shown here is derived from an EMBL/GenBank/DDBJ whole genome shotgun (WGS) entry which is preliminary data.</text>
</comment>
<feature type="compositionally biased region" description="Polar residues" evidence="1">
    <location>
        <begin position="143"/>
        <end position="154"/>
    </location>
</feature>
<dbReference type="EMBL" id="MU250531">
    <property type="protein sequence ID" value="KAG7447480.1"/>
    <property type="molecule type" value="Genomic_DNA"/>
</dbReference>
<sequence>MDVNGDEEGWALREHIRNILYEYAVTHLTTDYIQFTEDAVSELLSQALAEVPLHDKDAIRLPTDPFLSLRLRYRLDDLEPYQEKIQVLPEVLQYLKSVMKINPGLSKTESVSYEFGAYDKEDSVVHEPLSPKLSRRSRRATPYSGSSESFKSVPQSHRTYLKSQSIKVVPLEAFNDPNISPAEVLDLNCRLQTEEHRAVSAFLKSTAALSRPGPEYKNKYLDPSIREDSPPLRVREEVPVPMFPRSARMGAGRSANTNFFPSDLQKMCDLPAKLPPVVEAEDDDVELFKANMVVVDGWQTYITSSPSASTPSSSQEDKIDQLFNVSSPDTEMSPLRLIRMDVPPIPRNRRIYGSREQVSPIGKGKSLASFLLPFISLTAAGREPEEQHLSPEPASSMSGQPASLLDSAVQSMDMLDDEIDRIYESVNVENPKDVILNETLTEEASLLMKVPDLLPPNEHLPGALFLPKKLLEYVCPPKMARAHNDQAISTHQFLKKAKGIQSLGLALPWTPFTIKGSLPTHMDITGSTTLIDGDDLRNALPKDHIKTQVQSLLDAALMLDSSPVVSDTKHFLLDEDNGPLSEDDSEIMLSRVERIRLSGLKSVEDNDEDDSNSDKENQPLSQRPAKRARIDNHHNIDDSGIAAFSHKHLSVENSSPANPPPIILPNDDISNPFRFSQPHDMFDVAMTSTSSYQLEQGDHFFQQQLFDEDAYPMSQFSTGIREDSQSQQGPFQPLSFESNEALSQHITRRETSMEPHSAPPRMICLYEPDIIGTDANEYTVTNSIAPALSTQPAPDLLPRSLADSTPITNDAIFIPEIATHPLGITDFLKLRAKCTNSTEFPSATAHPCAPDVQVESAIPEAPRTAPPEIFDKNTLRLPTRGAPSSAHLYMASMGTLQKQVLIRTLRSNLCAVGLVERDHLSNVDLILDPNTAIVFASLISLSSQREAVLSTVSEQSWRYTNLLVIFEAYPMSASYKASAPVPLNAYTPPNLKAIGRFRRDVDLAEACDKKSPACRVRMAFADTVEDAAMLVRYFGDVAETEDVSQGMVWGDRSWLDGEVPEEEESLAAVSGMNRFAAYVILCQITVEQFLDLSPQERIDRFGIYVGYERMVSVNAFVEARSRVIESSDLDDSDLADGVYMNHS</sequence>
<proteinExistence type="predicted"/>
<organism evidence="2 3">
    <name type="scientific">Guyanagaster necrorhizus</name>
    <dbReference type="NCBI Taxonomy" id="856835"/>
    <lineage>
        <taxon>Eukaryota</taxon>
        <taxon>Fungi</taxon>
        <taxon>Dikarya</taxon>
        <taxon>Basidiomycota</taxon>
        <taxon>Agaricomycotina</taxon>
        <taxon>Agaricomycetes</taxon>
        <taxon>Agaricomycetidae</taxon>
        <taxon>Agaricales</taxon>
        <taxon>Marasmiineae</taxon>
        <taxon>Physalacriaceae</taxon>
        <taxon>Guyanagaster</taxon>
    </lineage>
</organism>
<keyword evidence="3" id="KW-1185">Reference proteome</keyword>
<accession>A0A9P7VW01</accession>
<dbReference type="RefSeq" id="XP_043040980.1">
    <property type="nucleotide sequence ID" value="XM_043179059.1"/>
</dbReference>
<evidence type="ECO:0000313" key="3">
    <source>
        <dbReference type="Proteomes" id="UP000812287"/>
    </source>
</evidence>
<dbReference type="GeneID" id="66101353"/>
<feature type="region of interest" description="Disordered" evidence="1">
    <location>
        <begin position="126"/>
        <end position="154"/>
    </location>
</feature>
<feature type="region of interest" description="Disordered" evidence="1">
    <location>
        <begin position="382"/>
        <end position="401"/>
    </location>
</feature>
<feature type="region of interest" description="Disordered" evidence="1">
    <location>
        <begin position="741"/>
        <end position="760"/>
    </location>
</feature>
<evidence type="ECO:0000256" key="1">
    <source>
        <dbReference type="SAM" id="MobiDB-lite"/>
    </source>
</evidence>
<protein>
    <submittedName>
        <fullName evidence="2">Uncharacterized protein</fullName>
    </submittedName>
</protein>
<gene>
    <name evidence="2" type="ORF">BT62DRAFT_1074874</name>
</gene>